<dbReference type="InterPro" id="IPR000748">
    <property type="entry name" value="PsdUridine_synth_RsuA/RluB/E/F"/>
</dbReference>
<comment type="similarity">
    <text evidence="1 4">Belongs to the pseudouridine synthase RsuA family.</text>
</comment>
<protein>
    <recommendedName>
        <fullName evidence="4">Pseudouridine synthase</fullName>
        <ecNumber evidence="4">5.4.99.-</ecNumber>
    </recommendedName>
</protein>
<reference evidence="7" key="1">
    <citation type="journal article" date="2019" name="Int. J. Syst. Evol. Microbiol.">
        <title>The Global Catalogue of Microorganisms (GCM) 10K type strain sequencing project: providing services to taxonomists for standard genome sequencing and annotation.</title>
        <authorList>
            <consortium name="The Broad Institute Genomics Platform"/>
            <consortium name="The Broad Institute Genome Sequencing Center for Infectious Disease"/>
            <person name="Wu L."/>
            <person name="Ma J."/>
        </authorList>
    </citation>
    <scope>NUCLEOTIDE SEQUENCE [LARGE SCALE GENOMIC DNA]</scope>
    <source>
        <strain evidence="7">NBRC 106396</strain>
    </source>
</reference>
<dbReference type="InterPro" id="IPR006145">
    <property type="entry name" value="PsdUridine_synth_RsuA/RluA"/>
</dbReference>
<dbReference type="RefSeq" id="WP_379748940.1">
    <property type="nucleotide sequence ID" value="NZ_JBHTCP010000015.1"/>
</dbReference>
<proteinExistence type="inferred from homology"/>
<dbReference type="Proteomes" id="UP001596549">
    <property type="component" value="Unassembled WGS sequence"/>
</dbReference>
<keyword evidence="2 4" id="KW-0413">Isomerase</keyword>
<dbReference type="CDD" id="cd00165">
    <property type="entry name" value="S4"/>
    <property type="match status" value="1"/>
</dbReference>
<dbReference type="PANTHER" id="PTHR47683">
    <property type="entry name" value="PSEUDOURIDINE SYNTHASE FAMILY PROTEIN-RELATED"/>
    <property type="match status" value="1"/>
</dbReference>
<feature type="domain" description="RNA-binding S4" evidence="5">
    <location>
        <begin position="1"/>
        <end position="58"/>
    </location>
</feature>
<dbReference type="InterPro" id="IPR042092">
    <property type="entry name" value="PsdUridine_s_RsuA/RluB/E/F_cat"/>
</dbReference>
<dbReference type="InterPro" id="IPR020103">
    <property type="entry name" value="PsdUridine_synth_cat_dom_sf"/>
</dbReference>
<evidence type="ECO:0000256" key="3">
    <source>
        <dbReference type="PROSITE-ProRule" id="PRU00182"/>
    </source>
</evidence>
<evidence type="ECO:0000313" key="6">
    <source>
        <dbReference type="EMBL" id="MFC7371899.1"/>
    </source>
</evidence>
<gene>
    <name evidence="6" type="ORF">ACFQPF_09430</name>
</gene>
<sequence length="235" mass="26845">MRIQKYMSETGQYSRRETDRLIAAGRVTVNGEVCHKDTVVGERDAVSVDGEIVERQQEVRRVYIVLNKPRGITTTAQPAVEGNIIDFLGYPERIFPVGRLDKDSEGLMLLTNDGSIVNSIMKSEFGHEKEYEVTVDQPVTQLFLEKMASGVEILGGVRTLPCRAWQVSPFVFRIVLTQGLNRQIRRMCKTLGYEVTRLKRVRLINLNLDGLETGDWRELRMLELDELKRMLQGES</sequence>
<name>A0ABW2NN58_9BACL</name>
<evidence type="ECO:0000256" key="2">
    <source>
        <dbReference type="ARBA" id="ARBA00023235"/>
    </source>
</evidence>
<dbReference type="Pfam" id="PF01479">
    <property type="entry name" value="S4"/>
    <property type="match status" value="1"/>
</dbReference>
<dbReference type="Gene3D" id="3.30.70.580">
    <property type="entry name" value="Pseudouridine synthase I, catalytic domain, N-terminal subdomain"/>
    <property type="match status" value="1"/>
</dbReference>
<evidence type="ECO:0000313" key="7">
    <source>
        <dbReference type="Proteomes" id="UP001596549"/>
    </source>
</evidence>
<keyword evidence="7" id="KW-1185">Reference proteome</keyword>
<evidence type="ECO:0000256" key="4">
    <source>
        <dbReference type="RuleBase" id="RU003887"/>
    </source>
</evidence>
<dbReference type="InterPro" id="IPR020094">
    <property type="entry name" value="TruA/RsuA/RluB/E/F_N"/>
</dbReference>
<accession>A0ABW2NN58</accession>
<dbReference type="InterPro" id="IPR036986">
    <property type="entry name" value="S4_RNA-bd_sf"/>
</dbReference>
<dbReference type="SUPFAM" id="SSF55120">
    <property type="entry name" value="Pseudouridine synthase"/>
    <property type="match status" value="1"/>
</dbReference>
<dbReference type="EMBL" id="JBHTCP010000015">
    <property type="protein sequence ID" value="MFC7371899.1"/>
    <property type="molecule type" value="Genomic_DNA"/>
</dbReference>
<dbReference type="PANTHER" id="PTHR47683:SF2">
    <property type="entry name" value="RNA-BINDING S4 DOMAIN-CONTAINING PROTEIN"/>
    <property type="match status" value="1"/>
</dbReference>
<evidence type="ECO:0000259" key="5">
    <source>
        <dbReference type="SMART" id="SM00363"/>
    </source>
</evidence>
<dbReference type="InterPro" id="IPR018496">
    <property type="entry name" value="PsdUridine_synth_RsuA/RluB_CS"/>
</dbReference>
<dbReference type="Gene3D" id="3.30.70.1560">
    <property type="entry name" value="Alpha-L RNA-binding motif"/>
    <property type="match status" value="1"/>
</dbReference>
<dbReference type="InterPro" id="IPR002942">
    <property type="entry name" value="S4_RNA-bd"/>
</dbReference>
<dbReference type="NCBIfam" id="TIGR00093">
    <property type="entry name" value="pseudouridine synthase"/>
    <property type="match status" value="1"/>
</dbReference>
<dbReference type="PROSITE" id="PS01149">
    <property type="entry name" value="PSI_RSU"/>
    <property type="match status" value="1"/>
</dbReference>
<comment type="caution">
    <text evidence="6">The sequence shown here is derived from an EMBL/GenBank/DDBJ whole genome shotgun (WGS) entry which is preliminary data.</text>
</comment>
<dbReference type="SMART" id="SM00363">
    <property type="entry name" value="S4"/>
    <property type="match status" value="1"/>
</dbReference>
<keyword evidence="3" id="KW-0694">RNA-binding</keyword>
<dbReference type="EC" id="5.4.99.-" evidence="4"/>
<dbReference type="SUPFAM" id="SSF55174">
    <property type="entry name" value="Alpha-L RNA-binding motif"/>
    <property type="match status" value="1"/>
</dbReference>
<organism evidence="6 7">
    <name type="scientific">Fictibacillus iocasae</name>
    <dbReference type="NCBI Taxonomy" id="2715437"/>
    <lineage>
        <taxon>Bacteria</taxon>
        <taxon>Bacillati</taxon>
        <taxon>Bacillota</taxon>
        <taxon>Bacilli</taxon>
        <taxon>Bacillales</taxon>
        <taxon>Fictibacillaceae</taxon>
        <taxon>Fictibacillus</taxon>
    </lineage>
</organism>
<dbReference type="Gene3D" id="3.10.290.10">
    <property type="entry name" value="RNA-binding S4 domain"/>
    <property type="match status" value="1"/>
</dbReference>
<dbReference type="PROSITE" id="PS50889">
    <property type="entry name" value="S4"/>
    <property type="match status" value="1"/>
</dbReference>
<dbReference type="Pfam" id="PF00849">
    <property type="entry name" value="PseudoU_synth_2"/>
    <property type="match status" value="1"/>
</dbReference>
<dbReference type="InterPro" id="IPR050343">
    <property type="entry name" value="RsuA_PseudoU_synthase"/>
</dbReference>
<evidence type="ECO:0000256" key="1">
    <source>
        <dbReference type="ARBA" id="ARBA00008348"/>
    </source>
</evidence>